<evidence type="ECO:0000256" key="8">
    <source>
        <dbReference type="RuleBase" id="RU363041"/>
    </source>
</evidence>
<keyword evidence="10" id="KW-1185">Reference proteome</keyword>
<dbReference type="Proteomes" id="UP001202052">
    <property type="component" value="Unassembled WGS sequence"/>
</dbReference>
<comment type="similarity">
    <text evidence="2 8">Belongs to the 4-toluene sulfonate uptake permease (TSUP) (TC 2.A.102) family.</text>
</comment>
<evidence type="ECO:0000256" key="4">
    <source>
        <dbReference type="ARBA" id="ARBA00022475"/>
    </source>
</evidence>
<evidence type="ECO:0000256" key="5">
    <source>
        <dbReference type="ARBA" id="ARBA00022692"/>
    </source>
</evidence>
<dbReference type="Pfam" id="PF01925">
    <property type="entry name" value="TauE"/>
    <property type="match status" value="1"/>
</dbReference>
<sequence>MTVQTLTVLALTVAVAAFVQGSSGLGFALIVAPVAGMLDPHLVPVFVLASMIPLNLYVAWRERASLDLRGAGWITGARLAATPAGLAVLWMVPERGLGVFVGVSTVLAAVVSLAAPVFTPGRAAYVGAGAVTGLTETATGVGGPPLALVYQHRPPAELRSTVAACFLVGEVASLALLFGTGKAQVTELGQAALLLPATAAGAWLSRLVHHRLDARRMRLFVLVFALVSGLVLVLGA</sequence>
<keyword evidence="4 8" id="KW-1003">Cell membrane</keyword>
<organism evidence="9 10">
    <name type="scientific">Streptomyces lavenduligriseus</name>
    <dbReference type="NCBI Taxonomy" id="67315"/>
    <lineage>
        <taxon>Bacteria</taxon>
        <taxon>Bacillati</taxon>
        <taxon>Actinomycetota</taxon>
        <taxon>Actinomycetes</taxon>
        <taxon>Kitasatosporales</taxon>
        <taxon>Streptomycetaceae</taxon>
        <taxon>Streptomyces</taxon>
    </lineage>
</organism>
<feature type="transmembrane region" description="Helical" evidence="8">
    <location>
        <begin position="97"/>
        <end position="118"/>
    </location>
</feature>
<evidence type="ECO:0000313" key="10">
    <source>
        <dbReference type="Proteomes" id="UP001202052"/>
    </source>
</evidence>
<comment type="subcellular location">
    <subcellularLocation>
        <location evidence="1 8">Cell membrane</location>
        <topology evidence="1 8">Multi-pass membrane protein</topology>
    </subcellularLocation>
</comment>
<evidence type="ECO:0000256" key="6">
    <source>
        <dbReference type="ARBA" id="ARBA00022989"/>
    </source>
</evidence>
<keyword evidence="6 8" id="KW-1133">Transmembrane helix</keyword>
<evidence type="ECO:0000256" key="2">
    <source>
        <dbReference type="ARBA" id="ARBA00009142"/>
    </source>
</evidence>
<feature type="transmembrane region" description="Helical" evidence="8">
    <location>
        <begin position="217"/>
        <end position="235"/>
    </location>
</feature>
<dbReference type="RefSeq" id="WP_249459788.1">
    <property type="nucleotide sequence ID" value="NZ_JAMCCK010000019.1"/>
</dbReference>
<evidence type="ECO:0000256" key="7">
    <source>
        <dbReference type="ARBA" id="ARBA00023136"/>
    </source>
</evidence>
<feature type="transmembrane region" description="Helical" evidence="8">
    <location>
        <begin position="70"/>
        <end position="91"/>
    </location>
</feature>
<keyword evidence="5 8" id="KW-0812">Transmembrane</keyword>
<dbReference type="InterPro" id="IPR052017">
    <property type="entry name" value="TSUP"/>
</dbReference>
<dbReference type="PANTHER" id="PTHR30269">
    <property type="entry name" value="TRANSMEMBRANE PROTEIN YFCA"/>
    <property type="match status" value="1"/>
</dbReference>
<accession>A0ABT0NTL7</accession>
<keyword evidence="7 8" id="KW-0472">Membrane</keyword>
<evidence type="ECO:0000256" key="3">
    <source>
        <dbReference type="ARBA" id="ARBA00022448"/>
    </source>
</evidence>
<protein>
    <recommendedName>
        <fullName evidence="8">Probable membrane transporter protein</fullName>
    </recommendedName>
</protein>
<comment type="caution">
    <text evidence="9">The sequence shown here is derived from an EMBL/GenBank/DDBJ whole genome shotgun (WGS) entry which is preliminary data.</text>
</comment>
<dbReference type="InterPro" id="IPR002781">
    <property type="entry name" value="TM_pro_TauE-like"/>
</dbReference>
<reference evidence="9 10" key="1">
    <citation type="submission" date="2022-05" db="EMBL/GenBank/DDBJ databases">
        <title>Genome Resource of Streptomyces lavenduligriseus GA1-1, a Strain with Broad-Spectrum Antifungal Activity against Phytopathogenic Fungi.</title>
        <authorList>
            <person name="Qi D."/>
        </authorList>
    </citation>
    <scope>NUCLEOTIDE SEQUENCE [LARGE SCALE GENOMIC DNA]</scope>
    <source>
        <strain evidence="9 10">GA1-1</strain>
    </source>
</reference>
<evidence type="ECO:0000256" key="1">
    <source>
        <dbReference type="ARBA" id="ARBA00004651"/>
    </source>
</evidence>
<feature type="transmembrane region" description="Helical" evidence="8">
    <location>
        <begin position="38"/>
        <end position="58"/>
    </location>
</feature>
<dbReference type="EMBL" id="JAMCCK010000019">
    <property type="protein sequence ID" value="MCL3994643.1"/>
    <property type="molecule type" value="Genomic_DNA"/>
</dbReference>
<proteinExistence type="inferred from homology"/>
<name>A0ABT0NTL7_9ACTN</name>
<keyword evidence="3" id="KW-0813">Transport</keyword>
<evidence type="ECO:0000313" key="9">
    <source>
        <dbReference type="EMBL" id="MCL3994643.1"/>
    </source>
</evidence>
<dbReference type="PANTHER" id="PTHR30269:SF37">
    <property type="entry name" value="MEMBRANE TRANSPORTER PROTEIN"/>
    <property type="match status" value="1"/>
</dbReference>
<gene>
    <name evidence="9" type="ORF">M4438_14110</name>
</gene>